<protein>
    <submittedName>
        <fullName evidence="1">Uncharacterized protein</fullName>
    </submittedName>
</protein>
<evidence type="ECO:0000313" key="1">
    <source>
        <dbReference type="EMBL" id="KAJ8946500.1"/>
    </source>
</evidence>
<dbReference type="Proteomes" id="UP001162156">
    <property type="component" value="Unassembled WGS sequence"/>
</dbReference>
<dbReference type="AlphaFoldDB" id="A0AAV8Y6A2"/>
<dbReference type="SUPFAM" id="SSF52047">
    <property type="entry name" value="RNI-like"/>
    <property type="match status" value="1"/>
</dbReference>
<evidence type="ECO:0000313" key="2">
    <source>
        <dbReference type="Proteomes" id="UP001162156"/>
    </source>
</evidence>
<keyword evidence="2" id="KW-1185">Reference proteome</keyword>
<dbReference type="EMBL" id="JANEYF010002435">
    <property type="protein sequence ID" value="KAJ8946500.1"/>
    <property type="molecule type" value="Genomic_DNA"/>
</dbReference>
<dbReference type="Gene3D" id="3.80.10.10">
    <property type="entry name" value="Ribonuclease Inhibitor"/>
    <property type="match status" value="1"/>
</dbReference>
<proteinExistence type="predicted"/>
<sequence>MVTSSPVLWKKITAQNEIPSNILCKWIENSPLLKEVYLRERTDINTVAERLSKYCKNLQSLKIENCKGNDNSSLVKSKNLCHLLTRCKYLNNLYFSGIKIRSCKFFKLLSKRKHFGITKKCSYYGPVSQKQMRVLIESIVNSETYDAATLFTANNRQISINELFSVENNNHVDVPATVDHIWEDIINNNIDDEDEDFDEFDDLGDSETPENVSLTQPSTSAVTRLAASSAVPNIERLFEYSENDSPSDEIIDGIQPEAVTHAPQTRLAVAKEEKICQQAFLSLHGLGKSRLERLQKYLACQNSTPPVDRRGRHETEPNKIPGDIIAQIRDTF</sequence>
<gene>
    <name evidence="1" type="ORF">NQ314_008874</name>
</gene>
<organism evidence="1 2">
    <name type="scientific">Rhamnusium bicolor</name>
    <dbReference type="NCBI Taxonomy" id="1586634"/>
    <lineage>
        <taxon>Eukaryota</taxon>
        <taxon>Metazoa</taxon>
        <taxon>Ecdysozoa</taxon>
        <taxon>Arthropoda</taxon>
        <taxon>Hexapoda</taxon>
        <taxon>Insecta</taxon>
        <taxon>Pterygota</taxon>
        <taxon>Neoptera</taxon>
        <taxon>Endopterygota</taxon>
        <taxon>Coleoptera</taxon>
        <taxon>Polyphaga</taxon>
        <taxon>Cucujiformia</taxon>
        <taxon>Chrysomeloidea</taxon>
        <taxon>Cerambycidae</taxon>
        <taxon>Lepturinae</taxon>
        <taxon>Rhagiini</taxon>
        <taxon>Rhamnusium</taxon>
    </lineage>
</organism>
<accession>A0AAV8Y6A2</accession>
<dbReference type="InterPro" id="IPR032675">
    <property type="entry name" value="LRR_dom_sf"/>
</dbReference>
<reference evidence="1" key="1">
    <citation type="journal article" date="2023" name="Insect Mol. Biol.">
        <title>Genome sequencing provides insights into the evolution of gene families encoding plant cell wall-degrading enzymes in longhorned beetles.</title>
        <authorList>
            <person name="Shin N.R."/>
            <person name="Okamura Y."/>
            <person name="Kirsch R."/>
            <person name="Pauchet Y."/>
        </authorList>
    </citation>
    <scope>NUCLEOTIDE SEQUENCE</scope>
    <source>
        <strain evidence="1">RBIC_L_NR</strain>
    </source>
</reference>
<name>A0AAV8Y6A2_9CUCU</name>
<comment type="caution">
    <text evidence="1">The sequence shown here is derived from an EMBL/GenBank/DDBJ whole genome shotgun (WGS) entry which is preliminary data.</text>
</comment>